<reference evidence="2 3" key="1">
    <citation type="submission" date="2019-01" db="EMBL/GenBank/DDBJ databases">
        <title>Lacunisphaera sp. strain TWA-58.</title>
        <authorList>
            <person name="Chen W.-M."/>
        </authorList>
    </citation>
    <scope>NUCLEOTIDE SEQUENCE [LARGE SCALE GENOMIC DNA]</scope>
    <source>
        <strain evidence="2 3">TWA-58</strain>
    </source>
</reference>
<dbReference type="SUPFAM" id="SSF52091">
    <property type="entry name" value="SpoIIaa-like"/>
    <property type="match status" value="1"/>
</dbReference>
<comment type="caution">
    <text evidence="2">The sequence shown here is derived from an EMBL/GenBank/DDBJ whole genome shotgun (WGS) entry which is preliminary data.</text>
</comment>
<gene>
    <name evidence="2" type="ORF">ESB00_12100</name>
</gene>
<dbReference type="CDD" id="cd07043">
    <property type="entry name" value="STAS_anti-anti-sigma_factors"/>
    <property type="match status" value="1"/>
</dbReference>
<accession>A0A4Q1CCC9</accession>
<organism evidence="2 3">
    <name type="scientific">Oleiharenicola lentus</name>
    <dbReference type="NCBI Taxonomy" id="2508720"/>
    <lineage>
        <taxon>Bacteria</taxon>
        <taxon>Pseudomonadati</taxon>
        <taxon>Verrucomicrobiota</taxon>
        <taxon>Opitutia</taxon>
        <taxon>Opitutales</taxon>
        <taxon>Opitutaceae</taxon>
        <taxon>Oleiharenicola</taxon>
    </lineage>
</organism>
<dbReference type="InterPro" id="IPR002645">
    <property type="entry name" value="STAS_dom"/>
</dbReference>
<dbReference type="Gene3D" id="3.30.750.24">
    <property type="entry name" value="STAS domain"/>
    <property type="match status" value="1"/>
</dbReference>
<dbReference type="EMBL" id="SDHX01000001">
    <property type="protein sequence ID" value="RXK56572.1"/>
    <property type="molecule type" value="Genomic_DNA"/>
</dbReference>
<evidence type="ECO:0000259" key="1">
    <source>
        <dbReference type="PROSITE" id="PS50801"/>
    </source>
</evidence>
<dbReference type="InterPro" id="IPR036513">
    <property type="entry name" value="STAS_dom_sf"/>
</dbReference>
<evidence type="ECO:0000313" key="2">
    <source>
        <dbReference type="EMBL" id="RXK56572.1"/>
    </source>
</evidence>
<keyword evidence="3" id="KW-1185">Reference proteome</keyword>
<dbReference type="PROSITE" id="PS50801">
    <property type="entry name" value="STAS"/>
    <property type="match status" value="1"/>
</dbReference>
<protein>
    <submittedName>
        <fullName evidence="2">Anti-sigma factor antagonist</fullName>
    </submittedName>
</protein>
<dbReference type="Pfam" id="PF01740">
    <property type="entry name" value="STAS"/>
    <property type="match status" value="1"/>
</dbReference>
<dbReference type="AlphaFoldDB" id="A0A4Q1CCC9"/>
<feature type="domain" description="STAS" evidence="1">
    <location>
        <begin position="18"/>
        <end position="120"/>
    </location>
</feature>
<dbReference type="RefSeq" id="WP_129047940.1">
    <property type="nucleotide sequence ID" value="NZ_SDHX01000001.1"/>
</dbReference>
<proteinExistence type="predicted"/>
<name>A0A4Q1CCC9_9BACT</name>
<sequence>MSDSAQPVFLVDAYADPVVVRIEGRASFLNSAAVKEFFTAMVGQGKTRFAVDFKACASMDSTFLGVLAGAAIQLRKLNPPGSLTLVRVGERNLELIRNLGLHRLATVDTGGTVAEGAMNQLDARKLGEIENARLVLEAHENLVATDPENATKFQDVLAFLRNQLGSR</sequence>
<dbReference type="Proteomes" id="UP000290218">
    <property type="component" value="Unassembled WGS sequence"/>
</dbReference>
<dbReference type="OrthoDB" id="370397at2"/>
<evidence type="ECO:0000313" key="3">
    <source>
        <dbReference type="Proteomes" id="UP000290218"/>
    </source>
</evidence>